<dbReference type="EMBL" id="CP003629">
    <property type="protein sequence ID" value="AFQ45967.1"/>
    <property type="molecule type" value="Genomic_DNA"/>
</dbReference>
<dbReference type="Proteomes" id="UP000005262">
    <property type="component" value="Chromosome"/>
</dbReference>
<evidence type="ECO:0000313" key="2">
    <source>
        <dbReference type="Proteomes" id="UP000005262"/>
    </source>
</evidence>
<dbReference type="STRING" id="768704.Desmer_4138"/>
<accession>J7IVV5</accession>
<reference evidence="1 2" key="1">
    <citation type="journal article" date="2012" name="J. Bacteriol.">
        <title>Complete genome sequences of Desulfosporosinus orientis DSM765T, Desulfosporosinus youngiae DSM17734T, Desulfosporosinus meridiei DSM13257T, and Desulfosporosinus acidiphilus DSM22704T.</title>
        <authorList>
            <person name="Pester M."/>
            <person name="Brambilla E."/>
            <person name="Alazard D."/>
            <person name="Rattei T."/>
            <person name="Weinmaier T."/>
            <person name="Han J."/>
            <person name="Lucas S."/>
            <person name="Lapidus A."/>
            <person name="Cheng J.F."/>
            <person name="Goodwin L."/>
            <person name="Pitluck S."/>
            <person name="Peters L."/>
            <person name="Ovchinnikova G."/>
            <person name="Teshima H."/>
            <person name="Detter J.C."/>
            <person name="Han C.S."/>
            <person name="Tapia R."/>
            <person name="Land M.L."/>
            <person name="Hauser L."/>
            <person name="Kyrpides N.C."/>
            <person name="Ivanova N.N."/>
            <person name="Pagani I."/>
            <person name="Huntmann M."/>
            <person name="Wei C.L."/>
            <person name="Davenport K.W."/>
            <person name="Daligault H."/>
            <person name="Chain P.S."/>
            <person name="Chen A."/>
            <person name="Mavromatis K."/>
            <person name="Markowitz V."/>
            <person name="Szeto E."/>
            <person name="Mikhailova N."/>
            <person name="Pati A."/>
            <person name="Wagner M."/>
            <person name="Woyke T."/>
            <person name="Ollivier B."/>
            <person name="Klenk H.P."/>
            <person name="Spring S."/>
            <person name="Loy A."/>
        </authorList>
    </citation>
    <scope>NUCLEOTIDE SEQUENCE [LARGE SCALE GENOMIC DNA]</scope>
    <source>
        <strain evidence="2">ATCC BAA-275 / DSM 13257 / NCIMB 13706 / S10</strain>
    </source>
</reference>
<protein>
    <submittedName>
        <fullName evidence="1">Uncharacterized protein</fullName>
    </submittedName>
</protein>
<dbReference type="AlphaFoldDB" id="J7IVV5"/>
<dbReference type="RefSeq" id="WP_014904875.1">
    <property type="nucleotide sequence ID" value="NC_018515.1"/>
</dbReference>
<keyword evidence="2" id="KW-1185">Reference proteome</keyword>
<reference evidence="2" key="2">
    <citation type="submission" date="2012-08" db="EMBL/GenBank/DDBJ databases">
        <title>Finished genome of Desulfosporosinus meridiei DSM 13257.</title>
        <authorList>
            <person name="Huntemann M."/>
            <person name="Wei C.-L."/>
            <person name="Han J."/>
            <person name="Detter J.C."/>
            <person name="Han C."/>
            <person name="Davenport K."/>
            <person name="Daligault H."/>
            <person name="Erkkila T."/>
            <person name="Gu W."/>
            <person name="Munk A.C.C."/>
            <person name="Teshima H."/>
            <person name="Xu Y."/>
            <person name="Chain P."/>
            <person name="Tapia R."/>
            <person name="Chen A."/>
            <person name="Krypides N."/>
            <person name="Mavromatis K."/>
            <person name="Markowitz V."/>
            <person name="Szeto E."/>
            <person name="Ivanova N."/>
            <person name="Mikhailova N."/>
            <person name="Ovchinnikova G."/>
            <person name="Pagani I."/>
            <person name="Pati A."/>
            <person name="Goodwin L."/>
            <person name="Peters L."/>
            <person name="Pitluck S."/>
            <person name="Woyke T."/>
            <person name="Pester M."/>
            <person name="Spring S."/>
            <person name="Ollivier B."/>
            <person name="Rattei T."/>
            <person name="Klenk H.-P."/>
            <person name="Wagner M."/>
            <person name="Loy A."/>
        </authorList>
    </citation>
    <scope>NUCLEOTIDE SEQUENCE [LARGE SCALE GENOMIC DNA]</scope>
    <source>
        <strain evidence="2">ATCC BAA-275 / DSM 13257 / NCIMB 13706 / S10</strain>
    </source>
</reference>
<proteinExistence type="predicted"/>
<sequence length="54" mass="6353">MKEYIKPTTNYVELRVEESLASMASNSVLWERGSLSEPLNNENSVLFWMKVFRK</sequence>
<dbReference type="KEGG" id="dmi:Desmer_4138"/>
<dbReference type="HOGENOM" id="CLU_3042758_0_0_9"/>
<gene>
    <name evidence="1" type="ordered locus">Desmer_4138</name>
</gene>
<organism evidence="1 2">
    <name type="scientific">Desulfosporosinus meridiei (strain ATCC BAA-275 / DSM 13257 / KCTC 12902 / NCIMB 13706 / S10)</name>
    <dbReference type="NCBI Taxonomy" id="768704"/>
    <lineage>
        <taxon>Bacteria</taxon>
        <taxon>Bacillati</taxon>
        <taxon>Bacillota</taxon>
        <taxon>Clostridia</taxon>
        <taxon>Eubacteriales</taxon>
        <taxon>Desulfitobacteriaceae</taxon>
        <taxon>Desulfosporosinus</taxon>
    </lineage>
</organism>
<name>J7IVV5_DESMD</name>
<evidence type="ECO:0000313" key="1">
    <source>
        <dbReference type="EMBL" id="AFQ45967.1"/>
    </source>
</evidence>